<feature type="region of interest" description="Disordered" evidence="1">
    <location>
        <begin position="53"/>
        <end position="108"/>
    </location>
</feature>
<feature type="compositionally biased region" description="Basic residues" evidence="1">
    <location>
        <begin position="65"/>
        <end position="77"/>
    </location>
</feature>
<evidence type="ECO:0000313" key="2">
    <source>
        <dbReference type="EMBL" id="ELS53758.1"/>
    </source>
</evidence>
<reference evidence="2 3" key="1">
    <citation type="journal article" date="2013" name="Genome Announc.">
        <title>Draft Genome Sequence of Streptomyces viridochromogenes Strain Tu57, Producer of Avilamycin.</title>
        <authorList>
            <person name="Gruning B.A."/>
            <person name="Erxleben A."/>
            <person name="Hahnlein A."/>
            <person name="Gunther S."/>
        </authorList>
    </citation>
    <scope>NUCLEOTIDE SEQUENCE [LARGE SCALE GENOMIC DNA]</scope>
    <source>
        <strain evidence="2 3">Tue57</strain>
    </source>
</reference>
<organism evidence="2 3">
    <name type="scientific">Streptomyces viridochromogenes Tue57</name>
    <dbReference type="NCBI Taxonomy" id="1160705"/>
    <lineage>
        <taxon>Bacteria</taxon>
        <taxon>Bacillati</taxon>
        <taxon>Actinomycetota</taxon>
        <taxon>Actinomycetes</taxon>
        <taxon>Kitasatosporales</taxon>
        <taxon>Streptomycetaceae</taxon>
        <taxon>Streptomyces</taxon>
    </lineage>
</organism>
<feature type="region of interest" description="Disordered" evidence="1">
    <location>
        <begin position="1"/>
        <end position="25"/>
    </location>
</feature>
<comment type="caution">
    <text evidence="2">The sequence shown here is derived from an EMBL/GenBank/DDBJ whole genome shotgun (WGS) entry which is preliminary data.</text>
</comment>
<name>L8PC87_STRVR</name>
<sequence length="132" mass="14068">MRDARRTGGHREQLPPPPLATVAAPSGRAGCTAHVGLLTPLSCGIAVPDAPQDRSAVPNPWHPAPQRHRLKGAKVPHRPGLPPPVRPSLVGCYRSRTRPSPDPRRPRACALYDRGDGAISSEADWGRPGLPV</sequence>
<dbReference type="Proteomes" id="UP000011205">
    <property type="component" value="Unassembled WGS sequence"/>
</dbReference>
<feature type="compositionally biased region" description="Basic and acidic residues" evidence="1">
    <location>
        <begin position="1"/>
        <end position="13"/>
    </location>
</feature>
<evidence type="ECO:0000313" key="3">
    <source>
        <dbReference type="Proteomes" id="UP000011205"/>
    </source>
</evidence>
<evidence type="ECO:0000256" key="1">
    <source>
        <dbReference type="SAM" id="MobiDB-lite"/>
    </source>
</evidence>
<accession>L8PC87</accession>
<gene>
    <name evidence="2" type="ORF">STVIR_5284</name>
</gene>
<protein>
    <submittedName>
        <fullName evidence="2">Uncharacterized protein</fullName>
    </submittedName>
</protein>
<dbReference type="EMBL" id="AMLP01000157">
    <property type="protein sequence ID" value="ELS53758.1"/>
    <property type="molecule type" value="Genomic_DNA"/>
</dbReference>
<proteinExistence type="predicted"/>
<dbReference type="AlphaFoldDB" id="L8PC87"/>
<dbReference type="PATRIC" id="fig|1160705.3.peg.5226"/>